<dbReference type="GO" id="GO:0005975">
    <property type="term" value="P:carbohydrate metabolic process"/>
    <property type="evidence" value="ECO:0007669"/>
    <property type="project" value="InterPro"/>
</dbReference>
<evidence type="ECO:0000313" key="2">
    <source>
        <dbReference type="EMBL" id="KAJ5101603.1"/>
    </source>
</evidence>
<dbReference type="InterPro" id="IPR017853">
    <property type="entry name" value="GH"/>
</dbReference>
<proteinExistence type="predicted"/>
<evidence type="ECO:0000259" key="1">
    <source>
        <dbReference type="PROSITE" id="PS51910"/>
    </source>
</evidence>
<keyword evidence="2" id="KW-0378">Hydrolase</keyword>
<feature type="domain" description="GH18" evidence="1">
    <location>
        <begin position="4"/>
        <end position="120"/>
    </location>
</feature>
<evidence type="ECO:0000313" key="3">
    <source>
        <dbReference type="Proteomes" id="UP001141434"/>
    </source>
</evidence>
<dbReference type="GeneID" id="81393575"/>
<dbReference type="PANTHER" id="PTHR11177">
    <property type="entry name" value="CHITINASE"/>
    <property type="match status" value="1"/>
</dbReference>
<keyword evidence="3" id="KW-1185">Reference proteome</keyword>
<dbReference type="EMBL" id="JAPMSZ010000005">
    <property type="protein sequence ID" value="KAJ5101603.1"/>
    <property type="molecule type" value="Genomic_DNA"/>
</dbReference>
<gene>
    <name evidence="2" type="ORF">NUU61_003825</name>
</gene>
<dbReference type="Proteomes" id="UP001141434">
    <property type="component" value="Unassembled WGS sequence"/>
</dbReference>
<dbReference type="PANTHER" id="PTHR11177:SF402">
    <property type="entry name" value="CHITINASE"/>
    <property type="match status" value="1"/>
</dbReference>
<dbReference type="Gene3D" id="3.20.20.80">
    <property type="entry name" value="Glycosidases"/>
    <property type="match status" value="1"/>
</dbReference>
<reference evidence="2" key="2">
    <citation type="journal article" date="2023" name="IMA Fungus">
        <title>Comparative genomic study of the Penicillium genus elucidates a diverse pangenome and 15 lateral gene transfer events.</title>
        <authorList>
            <person name="Petersen C."/>
            <person name="Sorensen T."/>
            <person name="Nielsen M.R."/>
            <person name="Sondergaard T.E."/>
            <person name="Sorensen J.L."/>
            <person name="Fitzpatrick D.A."/>
            <person name="Frisvad J.C."/>
            <person name="Nielsen K.L."/>
        </authorList>
    </citation>
    <scope>NUCLEOTIDE SEQUENCE</scope>
    <source>
        <strain evidence="2">IBT 34128</strain>
    </source>
</reference>
<name>A0A9W9FJY1_9EURO</name>
<dbReference type="GO" id="GO:0016787">
    <property type="term" value="F:hydrolase activity"/>
    <property type="evidence" value="ECO:0007669"/>
    <property type="project" value="UniProtKB-KW"/>
</dbReference>
<reference evidence="2" key="1">
    <citation type="submission" date="2022-11" db="EMBL/GenBank/DDBJ databases">
        <authorList>
            <person name="Petersen C."/>
        </authorList>
    </citation>
    <scope>NUCLEOTIDE SEQUENCE</scope>
    <source>
        <strain evidence="2">IBT 34128</strain>
    </source>
</reference>
<accession>A0A9W9FJY1</accession>
<sequence>MSLPVRICYYGMWGASGGCDDYLPENIPAGTLTHINLAFEYVSEDHEITDDRGPIAARMSRLRRKYPGLWVNIALGGWVFNEPPTQYRFSRMASRQTTRTTFSFVQLSVPPSTERTQACS</sequence>
<dbReference type="PROSITE" id="PS51910">
    <property type="entry name" value="GH18_2"/>
    <property type="match status" value="1"/>
</dbReference>
<organism evidence="2 3">
    <name type="scientific">Penicillium alfredii</name>
    <dbReference type="NCBI Taxonomy" id="1506179"/>
    <lineage>
        <taxon>Eukaryota</taxon>
        <taxon>Fungi</taxon>
        <taxon>Dikarya</taxon>
        <taxon>Ascomycota</taxon>
        <taxon>Pezizomycotina</taxon>
        <taxon>Eurotiomycetes</taxon>
        <taxon>Eurotiomycetidae</taxon>
        <taxon>Eurotiales</taxon>
        <taxon>Aspergillaceae</taxon>
        <taxon>Penicillium</taxon>
    </lineage>
</organism>
<dbReference type="RefSeq" id="XP_056512434.1">
    <property type="nucleotide sequence ID" value="XM_056654407.1"/>
</dbReference>
<dbReference type="OrthoDB" id="73875at2759"/>
<dbReference type="PROSITE" id="PS51257">
    <property type="entry name" value="PROKAR_LIPOPROTEIN"/>
    <property type="match status" value="1"/>
</dbReference>
<dbReference type="Pfam" id="PF00704">
    <property type="entry name" value="Glyco_hydro_18"/>
    <property type="match status" value="1"/>
</dbReference>
<dbReference type="InterPro" id="IPR050314">
    <property type="entry name" value="Glycosyl_Hydrlase_18"/>
</dbReference>
<protein>
    <submittedName>
        <fullName evidence="2">Glycoside hydrolase</fullName>
    </submittedName>
</protein>
<dbReference type="AlphaFoldDB" id="A0A9W9FJY1"/>
<dbReference type="InterPro" id="IPR001223">
    <property type="entry name" value="Glyco_hydro18_cat"/>
</dbReference>
<comment type="caution">
    <text evidence="2">The sequence shown here is derived from an EMBL/GenBank/DDBJ whole genome shotgun (WGS) entry which is preliminary data.</text>
</comment>
<dbReference type="SUPFAM" id="SSF51445">
    <property type="entry name" value="(Trans)glycosidases"/>
    <property type="match status" value="1"/>
</dbReference>